<evidence type="ECO:0000256" key="1">
    <source>
        <dbReference type="SAM" id="Phobius"/>
    </source>
</evidence>
<dbReference type="Proteomes" id="UP000184476">
    <property type="component" value="Unassembled WGS sequence"/>
</dbReference>
<organism evidence="2 3">
    <name type="scientific">Seinonella peptonophila</name>
    <dbReference type="NCBI Taxonomy" id="112248"/>
    <lineage>
        <taxon>Bacteria</taxon>
        <taxon>Bacillati</taxon>
        <taxon>Bacillota</taxon>
        <taxon>Bacilli</taxon>
        <taxon>Bacillales</taxon>
        <taxon>Thermoactinomycetaceae</taxon>
        <taxon>Seinonella</taxon>
    </lineage>
</organism>
<keyword evidence="3" id="KW-1185">Reference proteome</keyword>
<feature type="transmembrane region" description="Helical" evidence="1">
    <location>
        <begin position="18"/>
        <end position="36"/>
    </location>
</feature>
<evidence type="ECO:0000313" key="2">
    <source>
        <dbReference type="EMBL" id="SHF14308.1"/>
    </source>
</evidence>
<reference evidence="2 3" key="1">
    <citation type="submission" date="2016-11" db="EMBL/GenBank/DDBJ databases">
        <authorList>
            <person name="Jaros S."/>
            <person name="Januszkiewicz K."/>
            <person name="Wedrychowicz H."/>
        </authorList>
    </citation>
    <scope>NUCLEOTIDE SEQUENCE [LARGE SCALE GENOMIC DNA]</scope>
    <source>
        <strain evidence="2 3">DSM 44666</strain>
    </source>
</reference>
<accession>A0A1M4Z8N7</accession>
<proteinExistence type="predicted"/>
<dbReference type="EMBL" id="FQVL01000008">
    <property type="protein sequence ID" value="SHF14308.1"/>
    <property type="molecule type" value="Genomic_DNA"/>
</dbReference>
<keyword evidence="1" id="KW-0472">Membrane</keyword>
<keyword evidence="1" id="KW-1133">Transmembrane helix</keyword>
<sequence>MNEKELQIKLNNSYRNGLIEYGITFSYLTAVITANYMKNDYFYLFASLTLLCVLSILKRLWGELPDLEGTKFDHYIAKPFFLICMIAILYRDDILAFFSRFGH</sequence>
<gene>
    <name evidence="2" type="ORF">SAMN05444392_108101</name>
</gene>
<name>A0A1M4Z8N7_9BACL</name>
<dbReference type="RefSeq" id="WP_073155329.1">
    <property type="nucleotide sequence ID" value="NZ_FQVL01000008.1"/>
</dbReference>
<dbReference type="AlphaFoldDB" id="A0A1M4Z8N7"/>
<feature type="transmembrane region" description="Helical" evidence="1">
    <location>
        <begin position="42"/>
        <end position="60"/>
    </location>
</feature>
<evidence type="ECO:0000313" key="3">
    <source>
        <dbReference type="Proteomes" id="UP000184476"/>
    </source>
</evidence>
<protein>
    <submittedName>
        <fullName evidence="2">Uncharacterized protein</fullName>
    </submittedName>
</protein>
<feature type="transmembrane region" description="Helical" evidence="1">
    <location>
        <begin position="72"/>
        <end position="90"/>
    </location>
</feature>
<keyword evidence="1" id="KW-0812">Transmembrane</keyword>